<name>A0A392S537_9FABA</name>
<proteinExistence type="predicted"/>
<dbReference type="EMBL" id="LXQA010313134">
    <property type="protein sequence ID" value="MCI43120.1"/>
    <property type="molecule type" value="Genomic_DNA"/>
</dbReference>
<reference evidence="2 3" key="1">
    <citation type="journal article" date="2018" name="Front. Plant Sci.">
        <title>Red Clover (Trifolium pratense) and Zigzag Clover (T. medium) - A Picture of Genomic Similarities and Differences.</title>
        <authorList>
            <person name="Dluhosova J."/>
            <person name="Istvanek J."/>
            <person name="Nedelnik J."/>
            <person name="Repkova J."/>
        </authorList>
    </citation>
    <scope>NUCLEOTIDE SEQUENCE [LARGE SCALE GENOMIC DNA]</scope>
    <source>
        <strain evidence="3">cv. 10/8</strain>
        <tissue evidence="2">Leaf</tissue>
    </source>
</reference>
<evidence type="ECO:0000313" key="3">
    <source>
        <dbReference type="Proteomes" id="UP000265520"/>
    </source>
</evidence>
<accession>A0A392S537</accession>
<dbReference type="Proteomes" id="UP000265520">
    <property type="component" value="Unassembled WGS sequence"/>
</dbReference>
<dbReference type="AlphaFoldDB" id="A0A392S537"/>
<feature type="non-terminal residue" evidence="2">
    <location>
        <position position="1"/>
    </location>
</feature>
<sequence>KNNIAGDEGGVVAEDANVVGDDGILNPTEHDNVVDGGVGLKDHNTTADVTQ</sequence>
<comment type="caution">
    <text evidence="2">The sequence shown here is derived from an EMBL/GenBank/DDBJ whole genome shotgun (WGS) entry which is preliminary data.</text>
</comment>
<protein>
    <submittedName>
        <fullName evidence="2">Uncharacterized protein</fullName>
    </submittedName>
</protein>
<evidence type="ECO:0000256" key="1">
    <source>
        <dbReference type="SAM" id="MobiDB-lite"/>
    </source>
</evidence>
<feature type="region of interest" description="Disordered" evidence="1">
    <location>
        <begin position="1"/>
        <end position="51"/>
    </location>
</feature>
<evidence type="ECO:0000313" key="2">
    <source>
        <dbReference type="EMBL" id="MCI43120.1"/>
    </source>
</evidence>
<organism evidence="2 3">
    <name type="scientific">Trifolium medium</name>
    <dbReference type="NCBI Taxonomy" id="97028"/>
    <lineage>
        <taxon>Eukaryota</taxon>
        <taxon>Viridiplantae</taxon>
        <taxon>Streptophyta</taxon>
        <taxon>Embryophyta</taxon>
        <taxon>Tracheophyta</taxon>
        <taxon>Spermatophyta</taxon>
        <taxon>Magnoliopsida</taxon>
        <taxon>eudicotyledons</taxon>
        <taxon>Gunneridae</taxon>
        <taxon>Pentapetalae</taxon>
        <taxon>rosids</taxon>
        <taxon>fabids</taxon>
        <taxon>Fabales</taxon>
        <taxon>Fabaceae</taxon>
        <taxon>Papilionoideae</taxon>
        <taxon>50 kb inversion clade</taxon>
        <taxon>NPAAA clade</taxon>
        <taxon>Hologalegina</taxon>
        <taxon>IRL clade</taxon>
        <taxon>Trifolieae</taxon>
        <taxon>Trifolium</taxon>
    </lineage>
</organism>
<feature type="non-terminal residue" evidence="2">
    <location>
        <position position="51"/>
    </location>
</feature>
<keyword evidence="3" id="KW-1185">Reference proteome</keyword>